<dbReference type="Pfam" id="PF11951">
    <property type="entry name" value="Fungal_trans_2"/>
    <property type="match status" value="1"/>
</dbReference>
<dbReference type="InterPro" id="IPR001138">
    <property type="entry name" value="Zn2Cys6_DnaBD"/>
</dbReference>
<dbReference type="GO" id="GO:0045944">
    <property type="term" value="P:positive regulation of transcription by RNA polymerase II"/>
    <property type="evidence" value="ECO:0007669"/>
    <property type="project" value="TreeGrafter"/>
</dbReference>
<accession>A0A9P8Y8I7</accession>
<dbReference type="CDD" id="cd00067">
    <property type="entry name" value="GAL4"/>
    <property type="match status" value="1"/>
</dbReference>
<dbReference type="EMBL" id="JAGTJQ010000005">
    <property type="protein sequence ID" value="KAH7030936.1"/>
    <property type="molecule type" value="Genomic_DNA"/>
</dbReference>
<dbReference type="PROSITE" id="PS00463">
    <property type="entry name" value="ZN2_CY6_FUNGAL_1"/>
    <property type="match status" value="1"/>
</dbReference>
<dbReference type="Proteomes" id="UP000756346">
    <property type="component" value="Unassembled WGS sequence"/>
</dbReference>
<evidence type="ECO:0000256" key="3">
    <source>
        <dbReference type="SAM" id="MobiDB-lite"/>
    </source>
</evidence>
<feature type="region of interest" description="Disordered" evidence="3">
    <location>
        <begin position="127"/>
        <end position="173"/>
    </location>
</feature>
<keyword evidence="6" id="KW-1185">Reference proteome</keyword>
<sequence length="948" mass="106210">MEAQPDKLDGDSPNGDHQPPRDGDDTADPSSRKAAVRKRTKTGCLTCRKRRIKCDEGRPTCNNCIKSKRQCEGYNQRVVFKEPLGMYAGLPMGSLQYHARPPHVIMHQEQQQQLPAQRRLSTQPLLAPKPSLGGPAPPALHPHQHMYPPDGGSALPAPTVYDGSQPPLTNSQDHTYMPDLGQDTFRAYPQDQWVGAASVGMPSAAGISDASPEQAFRNPPMNEGIARPHVESDEILLERRQDYIGSEQLQEWEFEDYRQDESMDESDEGTSAAGQMIQLRGQQAGIFVAHMHRNPRDPLGTQPRNFEAFPGNSMATYDPEPSQSPLNDEQIRAVFSHFIRVTGPSISLYERHSHDAGIIIDGRQLARSQRHIWASTFPVLSFSHPALLQAILAIASLQIARLEGNQPTASLKHYHLALRRIARNVGRPARRAQPANLAATLLLAYWEVWNSDHEKWCRHLLGARWIMKDIPFLSMSKAVLARRIEERYAREQMRTKAQMNGFADFIDEGDPIYLYRDWDKIDAPLLGVISGQAVPYADHGFDSWDENFRPHPRQPVTNKDVETYETLSDLYWWYCKMDTYQSILGGQKLFMDYNKWMACPPRAPIGRLDAVYGTFDHLMLLLARMSNFNTRDQARKKVALSRSPHGPKAPPPGTFPGLVPASGNVPLPAGFSPPRETTPEDQASQSELDFDAQTAAAHQEWGSIRHAFEVFKNALGPDFAPLDADAFMPLDTPFGPSRHYRTFSVAGIWLNYYMGLIMLYRAHPTMPPIAMMAAGLQAPNTAEWAMEIGRIAVGVVEDTSGSTVLSTLEAAGLIESGIPLFVAAVQYRDDNQRRWLIRRLHDTSRLTGWQSARRIAMGCESAWTRAFELKRGPPYVRDPDLDSVSLFHFNGPRTLDLRIAEIDSESADSIQERKGKIKNVEGPGLAMGLLLVEQDFEKLELGNRQQSS</sequence>
<dbReference type="PANTHER" id="PTHR37534:SF23">
    <property type="entry name" value="ZN(II)2CYS6 TRANSCRIPTION FACTOR (EUROFUNG)"/>
    <property type="match status" value="1"/>
</dbReference>
<gene>
    <name evidence="5" type="ORF">B0I36DRAFT_362728</name>
</gene>
<dbReference type="Gene3D" id="4.10.240.10">
    <property type="entry name" value="Zn(2)-C6 fungal-type DNA-binding domain"/>
    <property type="match status" value="1"/>
</dbReference>
<feature type="region of interest" description="Disordered" evidence="3">
    <location>
        <begin position="295"/>
        <end position="325"/>
    </location>
</feature>
<keyword evidence="2" id="KW-0539">Nucleus</keyword>
<comment type="subcellular location">
    <subcellularLocation>
        <location evidence="1">Nucleus</location>
    </subcellularLocation>
</comment>
<dbReference type="GO" id="GO:0000981">
    <property type="term" value="F:DNA-binding transcription factor activity, RNA polymerase II-specific"/>
    <property type="evidence" value="ECO:0007669"/>
    <property type="project" value="InterPro"/>
</dbReference>
<reference evidence="5" key="1">
    <citation type="journal article" date="2021" name="Nat. Commun.">
        <title>Genetic determinants of endophytism in the Arabidopsis root mycobiome.</title>
        <authorList>
            <person name="Mesny F."/>
            <person name="Miyauchi S."/>
            <person name="Thiergart T."/>
            <person name="Pickel B."/>
            <person name="Atanasova L."/>
            <person name="Karlsson M."/>
            <person name="Huettel B."/>
            <person name="Barry K.W."/>
            <person name="Haridas S."/>
            <person name="Chen C."/>
            <person name="Bauer D."/>
            <person name="Andreopoulos W."/>
            <person name="Pangilinan J."/>
            <person name="LaButti K."/>
            <person name="Riley R."/>
            <person name="Lipzen A."/>
            <person name="Clum A."/>
            <person name="Drula E."/>
            <person name="Henrissat B."/>
            <person name="Kohler A."/>
            <person name="Grigoriev I.V."/>
            <person name="Martin F.M."/>
            <person name="Hacquard S."/>
        </authorList>
    </citation>
    <scope>NUCLEOTIDE SEQUENCE</scope>
    <source>
        <strain evidence="5">MPI-CAGE-CH-0230</strain>
    </source>
</reference>
<comment type="caution">
    <text evidence="5">The sequence shown here is derived from an EMBL/GenBank/DDBJ whole genome shotgun (WGS) entry which is preliminary data.</text>
</comment>
<dbReference type="InterPro" id="IPR036864">
    <property type="entry name" value="Zn2-C6_fun-type_DNA-bd_sf"/>
</dbReference>
<feature type="region of interest" description="Disordered" evidence="3">
    <location>
        <begin position="204"/>
        <end position="228"/>
    </location>
</feature>
<feature type="compositionally biased region" description="Basic and acidic residues" evidence="3">
    <location>
        <begin position="1"/>
        <end position="10"/>
    </location>
</feature>
<evidence type="ECO:0000256" key="1">
    <source>
        <dbReference type="ARBA" id="ARBA00004123"/>
    </source>
</evidence>
<evidence type="ECO:0000313" key="5">
    <source>
        <dbReference type="EMBL" id="KAH7030936.1"/>
    </source>
</evidence>
<dbReference type="SUPFAM" id="SSF57701">
    <property type="entry name" value="Zn2/Cys6 DNA-binding domain"/>
    <property type="match status" value="1"/>
</dbReference>
<evidence type="ECO:0000313" key="6">
    <source>
        <dbReference type="Proteomes" id="UP000756346"/>
    </source>
</evidence>
<dbReference type="PROSITE" id="PS50048">
    <property type="entry name" value="ZN2_CY6_FUNGAL_2"/>
    <property type="match status" value="1"/>
</dbReference>
<feature type="region of interest" description="Disordered" evidence="3">
    <location>
        <begin position="633"/>
        <end position="687"/>
    </location>
</feature>
<dbReference type="GO" id="GO:0008270">
    <property type="term" value="F:zinc ion binding"/>
    <property type="evidence" value="ECO:0007669"/>
    <property type="project" value="InterPro"/>
</dbReference>
<evidence type="ECO:0000259" key="4">
    <source>
        <dbReference type="PROSITE" id="PS50048"/>
    </source>
</evidence>
<dbReference type="AlphaFoldDB" id="A0A9P8Y8I7"/>
<evidence type="ECO:0000256" key="2">
    <source>
        <dbReference type="ARBA" id="ARBA00023242"/>
    </source>
</evidence>
<dbReference type="Pfam" id="PF00172">
    <property type="entry name" value="Zn_clus"/>
    <property type="match status" value="1"/>
</dbReference>
<name>A0A9P8Y8I7_9PEZI</name>
<dbReference type="SMART" id="SM00066">
    <property type="entry name" value="GAL4"/>
    <property type="match status" value="1"/>
</dbReference>
<proteinExistence type="predicted"/>
<dbReference type="RefSeq" id="XP_046012616.1">
    <property type="nucleotide sequence ID" value="XM_046158701.1"/>
</dbReference>
<feature type="region of interest" description="Disordered" evidence="3">
    <location>
        <begin position="1"/>
        <end position="40"/>
    </location>
</feature>
<dbReference type="InterPro" id="IPR021858">
    <property type="entry name" value="Fun_TF"/>
</dbReference>
<dbReference type="GO" id="GO:0005634">
    <property type="term" value="C:nucleus"/>
    <property type="evidence" value="ECO:0007669"/>
    <property type="project" value="UniProtKB-SubCell"/>
</dbReference>
<feature type="domain" description="Zn(2)-C6 fungal-type" evidence="4">
    <location>
        <begin position="43"/>
        <end position="71"/>
    </location>
</feature>
<dbReference type="GO" id="GO:0000976">
    <property type="term" value="F:transcription cis-regulatory region binding"/>
    <property type="evidence" value="ECO:0007669"/>
    <property type="project" value="TreeGrafter"/>
</dbReference>
<organism evidence="5 6">
    <name type="scientific">Microdochium trichocladiopsis</name>
    <dbReference type="NCBI Taxonomy" id="1682393"/>
    <lineage>
        <taxon>Eukaryota</taxon>
        <taxon>Fungi</taxon>
        <taxon>Dikarya</taxon>
        <taxon>Ascomycota</taxon>
        <taxon>Pezizomycotina</taxon>
        <taxon>Sordariomycetes</taxon>
        <taxon>Xylariomycetidae</taxon>
        <taxon>Xylariales</taxon>
        <taxon>Microdochiaceae</taxon>
        <taxon>Microdochium</taxon>
    </lineage>
</organism>
<dbReference type="OrthoDB" id="5391043at2759"/>
<protein>
    <recommendedName>
        <fullName evidence="4">Zn(2)-C6 fungal-type domain-containing protein</fullName>
    </recommendedName>
</protein>
<dbReference type="PANTHER" id="PTHR37534">
    <property type="entry name" value="TRANSCRIPTIONAL ACTIVATOR PROTEIN UGA3"/>
    <property type="match status" value="1"/>
</dbReference>
<dbReference type="GeneID" id="70188247"/>